<comment type="caution">
    <text evidence="1">The sequence shown here is derived from an EMBL/GenBank/DDBJ whole genome shotgun (WGS) entry which is preliminary data.</text>
</comment>
<evidence type="ECO:0000313" key="1">
    <source>
        <dbReference type="EMBL" id="CAG8742373.1"/>
    </source>
</evidence>
<evidence type="ECO:0000313" key="2">
    <source>
        <dbReference type="Proteomes" id="UP000789920"/>
    </source>
</evidence>
<keyword evidence="2" id="KW-1185">Reference proteome</keyword>
<accession>A0ACA9QET6</accession>
<sequence>MEDNYKGEIAPDGKFTCFISRKILDYATECGLDFAATPRAPRILISNEEFKKAYLLATKAQATAQKEDIFRCYFLHYEFYTSQALALEFAANEHNEGILVSNDAYQQALVEGGKNKNEYIKRHK</sequence>
<dbReference type="EMBL" id="CAJVQC010029341">
    <property type="protein sequence ID" value="CAG8742373.1"/>
    <property type="molecule type" value="Genomic_DNA"/>
</dbReference>
<reference evidence="1" key="1">
    <citation type="submission" date="2021-06" db="EMBL/GenBank/DDBJ databases">
        <authorList>
            <person name="Kallberg Y."/>
            <person name="Tangrot J."/>
            <person name="Rosling A."/>
        </authorList>
    </citation>
    <scope>NUCLEOTIDE SEQUENCE</scope>
    <source>
        <strain evidence="1">MA461A</strain>
    </source>
</reference>
<dbReference type="Proteomes" id="UP000789920">
    <property type="component" value="Unassembled WGS sequence"/>
</dbReference>
<protein>
    <submittedName>
        <fullName evidence="1">31097_t:CDS:1</fullName>
    </submittedName>
</protein>
<organism evidence="1 2">
    <name type="scientific">Racocetra persica</name>
    <dbReference type="NCBI Taxonomy" id="160502"/>
    <lineage>
        <taxon>Eukaryota</taxon>
        <taxon>Fungi</taxon>
        <taxon>Fungi incertae sedis</taxon>
        <taxon>Mucoromycota</taxon>
        <taxon>Glomeromycotina</taxon>
        <taxon>Glomeromycetes</taxon>
        <taxon>Diversisporales</taxon>
        <taxon>Gigasporaceae</taxon>
        <taxon>Racocetra</taxon>
    </lineage>
</organism>
<gene>
    <name evidence="1" type="ORF">RPERSI_LOCUS13282</name>
</gene>
<name>A0ACA9QET6_9GLOM</name>
<proteinExistence type="predicted"/>